<evidence type="ECO:0000259" key="4">
    <source>
        <dbReference type="Pfam" id="PF17954"/>
    </source>
</evidence>
<name>A0ABV5FNH3_9FLAO</name>
<dbReference type="PIRSF" id="PIRSF006232">
    <property type="entry name" value="Pirin"/>
    <property type="match status" value="1"/>
</dbReference>
<gene>
    <name evidence="5" type="ORF">ACFFUQ_11775</name>
</gene>
<sequence length="238" mass="26736">MENIVIHKGETRGNANHGWLNAYHSFSFAAYYDSERIQFGALRVLNDDTIAAGMGFGTHPHDNMEIITIPLEGDLAHKDSMGNTEIIKHGDIQVMSAGTGIQHSEFNPNADQQTKLLQIWLFPNKRNVTPRYQQISLNTEDRHNKLQQVLSPNPDDDGVWIHQDAWFHMGNFDAGTATEYSIKKEGNGLYAFILKGNVTINGQELNTRDAIGITDFETVSIKANTDAEFLLMEVPMNY</sequence>
<dbReference type="InterPro" id="IPR003829">
    <property type="entry name" value="Pirin_N_dom"/>
</dbReference>
<dbReference type="PANTHER" id="PTHR43212">
    <property type="entry name" value="QUERCETIN 2,3-DIOXYGENASE"/>
    <property type="match status" value="1"/>
</dbReference>
<keyword evidence="6" id="KW-1185">Reference proteome</keyword>
<comment type="caution">
    <text evidence="5">The sequence shown here is derived from an EMBL/GenBank/DDBJ whole genome shotgun (WGS) entry which is preliminary data.</text>
</comment>
<evidence type="ECO:0000259" key="3">
    <source>
        <dbReference type="Pfam" id="PF02678"/>
    </source>
</evidence>
<reference evidence="5 6" key="1">
    <citation type="submission" date="2024-09" db="EMBL/GenBank/DDBJ databases">
        <authorList>
            <person name="Sun Q."/>
            <person name="Mori K."/>
        </authorList>
    </citation>
    <scope>NUCLEOTIDE SEQUENCE [LARGE SCALE GENOMIC DNA]</scope>
    <source>
        <strain evidence="5 6">CECT 7908</strain>
    </source>
</reference>
<dbReference type="Pfam" id="PF17954">
    <property type="entry name" value="Pirin_C_2"/>
    <property type="match status" value="1"/>
</dbReference>
<dbReference type="InterPro" id="IPR011051">
    <property type="entry name" value="RmlC_Cupin_sf"/>
</dbReference>
<accession>A0ABV5FNH3</accession>
<evidence type="ECO:0000313" key="5">
    <source>
        <dbReference type="EMBL" id="MFB9064701.1"/>
    </source>
</evidence>
<feature type="domain" description="Pirin N-terminal" evidence="3">
    <location>
        <begin position="14"/>
        <end position="121"/>
    </location>
</feature>
<evidence type="ECO:0000256" key="1">
    <source>
        <dbReference type="ARBA" id="ARBA00008416"/>
    </source>
</evidence>
<dbReference type="InterPro" id="IPR014710">
    <property type="entry name" value="RmlC-like_jellyroll"/>
</dbReference>
<dbReference type="Pfam" id="PF02678">
    <property type="entry name" value="Pirin"/>
    <property type="match status" value="1"/>
</dbReference>
<evidence type="ECO:0000313" key="6">
    <source>
        <dbReference type="Proteomes" id="UP001589589"/>
    </source>
</evidence>
<dbReference type="EMBL" id="JBHMEX010000032">
    <property type="protein sequence ID" value="MFB9064701.1"/>
    <property type="molecule type" value="Genomic_DNA"/>
</dbReference>
<dbReference type="CDD" id="cd02910">
    <property type="entry name" value="cupin_Yhhw_N"/>
    <property type="match status" value="1"/>
</dbReference>
<evidence type="ECO:0000256" key="2">
    <source>
        <dbReference type="RuleBase" id="RU003457"/>
    </source>
</evidence>
<dbReference type="PANTHER" id="PTHR43212:SF3">
    <property type="entry name" value="QUERCETIN 2,3-DIOXYGENASE"/>
    <property type="match status" value="1"/>
</dbReference>
<protein>
    <submittedName>
        <fullName evidence="5">Pirin family protein</fullName>
    </submittedName>
</protein>
<dbReference type="SUPFAM" id="SSF51182">
    <property type="entry name" value="RmlC-like cupins"/>
    <property type="match status" value="1"/>
</dbReference>
<proteinExistence type="inferred from homology"/>
<dbReference type="InterPro" id="IPR041602">
    <property type="entry name" value="Quercetinase_C"/>
</dbReference>
<feature type="domain" description="Quercetin 2,3-dioxygenase C-terminal cupin" evidence="4">
    <location>
        <begin position="149"/>
        <end position="234"/>
    </location>
</feature>
<dbReference type="RefSeq" id="WP_290266937.1">
    <property type="nucleotide sequence ID" value="NZ_JAUFQQ010000005.1"/>
</dbReference>
<dbReference type="Proteomes" id="UP001589589">
    <property type="component" value="Unassembled WGS sequence"/>
</dbReference>
<comment type="similarity">
    <text evidence="1 2">Belongs to the pirin family.</text>
</comment>
<dbReference type="InterPro" id="IPR012093">
    <property type="entry name" value="Pirin"/>
</dbReference>
<organism evidence="5 6">
    <name type="scientific">Flavobacterium branchiarum</name>
    <dbReference type="NCBI Taxonomy" id="1114870"/>
    <lineage>
        <taxon>Bacteria</taxon>
        <taxon>Pseudomonadati</taxon>
        <taxon>Bacteroidota</taxon>
        <taxon>Flavobacteriia</taxon>
        <taxon>Flavobacteriales</taxon>
        <taxon>Flavobacteriaceae</taxon>
        <taxon>Flavobacterium</taxon>
    </lineage>
</organism>
<dbReference type="Gene3D" id="2.60.120.10">
    <property type="entry name" value="Jelly Rolls"/>
    <property type="match status" value="2"/>
</dbReference>